<comment type="function">
    <text evidence="4">Component of the Mediator complex, a coactivator involved in the regulated transcription of nearly all RNA polymerase II-dependent genes. Mediator functions as a bridge to convey information from gene-specific regulatory proteins to the basal RNA polymerase II transcription machinery. Mediator is recruited to promoters by direct interactions with regulatory proteins and serves as a scaffold for the assembly of a functional preinitiation complex with RNA polymerase II and the general transcription factors.</text>
</comment>
<dbReference type="EMBL" id="SGPL01000207">
    <property type="protein sequence ID" value="THH15503.1"/>
    <property type="molecule type" value="Genomic_DNA"/>
</dbReference>
<comment type="subcellular location">
    <subcellularLocation>
        <location evidence="1 4">Nucleus</location>
    </subcellularLocation>
</comment>
<name>A0A4V3XEZ8_9AGAM</name>
<keyword evidence="4" id="KW-0804">Transcription</keyword>
<dbReference type="Pfam" id="PF08612">
    <property type="entry name" value="Med20"/>
    <property type="match status" value="1"/>
</dbReference>
<feature type="region of interest" description="Disordered" evidence="5">
    <location>
        <begin position="210"/>
        <end position="231"/>
    </location>
</feature>
<sequence length="264" mass="29386">MSDHVFVLVDDPFAPTRADLASLQPPGAANDPSYKAPEVPHYRNTFLTLSPPGALEQLLTLLRARWISTRQSAPGASQSRQVSAQQVVIDGNIFAIGSDWIVRAGNVILAGGTVKGILLEVRFKDIVFVATISYYNYDCLQAEYLPVSTMIHQPEPTEEAGKESSEARHIPELLSELLLSILPNDRKEKISAVTISDAQWEDVLWDREAEENQTREVEKEPTDDIYAVGEEDLSTRSKSDWEGVGRDRRSAYFIMGALKSERLV</sequence>
<dbReference type="AlphaFoldDB" id="A0A4V3XEZ8"/>
<comment type="subunit">
    <text evidence="4">Component of the Mediator complex.</text>
</comment>
<accession>A0A4V3XEZ8</accession>
<dbReference type="GO" id="GO:0006357">
    <property type="term" value="P:regulation of transcription by RNA polymerase II"/>
    <property type="evidence" value="ECO:0007669"/>
    <property type="project" value="InterPro"/>
</dbReference>
<evidence type="ECO:0000313" key="7">
    <source>
        <dbReference type="Proteomes" id="UP000310158"/>
    </source>
</evidence>
<proteinExistence type="inferred from homology"/>
<keyword evidence="4" id="KW-0010">Activator</keyword>
<organism evidence="6 7">
    <name type="scientific">Bondarzewia mesenterica</name>
    <dbReference type="NCBI Taxonomy" id="1095465"/>
    <lineage>
        <taxon>Eukaryota</taxon>
        <taxon>Fungi</taxon>
        <taxon>Dikarya</taxon>
        <taxon>Basidiomycota</taxon>
        <taxon>Agaricomycotina</taxon>
        <taxon>Agaricomycetes</taxon>
        <taxon>Russulales</taxon>
        <taxon>Bondarzewiaceae</taxon>
        <taxon>Bondarzewia</taxon>
    </lineage>
</organism>
<gene>
    <name evidence="4" type="primary">MED20</name>
    <name evidence="6" type="ORF">EW146_g4981</name>
</gene>
<keyword evidence="7" id="KW-1185">Reference proteome</keyword>
<comment type="similarity">
    <text evidence="2 4">Belongs to the Mediator complex subunit 20 family.</text>
</comment>
<evidence type="ECO:0000256" key="2">
    <source>
        <dbReference type="ARBA" id="ARBA00010743"/>
    </source>
</evidence>
<evidence type="ECO:0000256" key="5">
    <source>
        <dbReference type="SAM" id="MobiDB-lite"/>
    </source>
</evidence>
<dbReference type="GO" id="GO:0003712">
    <property type="term" value="F:transcription coregulator activity"/>
    <property type="evidence" value="ECO:0007669"/>
    <property type="project" value="InterPro"/>
</dbReference>
<feature type="compositionally biased region" description="Basic and acidic residues" evidence="5">
    <location>
        <begin position="210"/>
        <end position="222"/>
    </location>
</feature>
<comment type="caution">
    <text evidence="6">The sequence shown here is derived from an EMBL/GenBank/DDBJ whole genome shotgun (WGS) entry which is preliminary data.</text>
</comment>
<keyword evidence="3 4" id="KW-0539">Nucleus</keyword>
<evidence type="ECO:0000256" key="1">
    <source>
        <dbReference type="ARBA" id="ARBA00004123"/>
    </source>
</evidence>
<dbReference type="OrthoDB" id="2536675at2759"/>
<keyword evidence="4" id="KW-0805">Transcription regulation</keyword>
<dbReference type="GO" id="GO:0016592">
    <property type="term" value="C:mediator complex"/>
    <property type="evidence" value="ECO:0007669"/>
    <property type="project" value="InterPro"/>
</dbReference>
<evidence type="ECO:0000256" key="4">
    <source>
        <dbReference type="RuleBase" id="RU364152"/>
    </source>
</evidence>
<dbReference type="Proteomes" id="UP000310158">
    <property type="component" value="Unassembled WGS sequence"/>
</dbReference>
<reference evidence="6 7" key="1">
    <citation type="submission" date="2019-02" db="EMBL/GenBank/DDBJ databases">
        <title>Genome sequencing of the rare red list fungi Bondarzewia mesenterica.</title>
        <authorList>
            <person name="Buettner E."/>
            <person name="Kellner H."/>
        </authorList>
    </citation>
    <scope>NUCLEOTIDE SEQUENCE [LARGE SCALE GENOMIC DNA]</scope>
    <source>
        <strain evidence="6 7">DSM 108281</strain>
    </source>
</reference>
<dbReference type="InterPro" id="IPR013921">
    <property type="entry name" value="Mediator_Med20"/>
</dbReference>
<evidence type="ECO:0000313" key="6">
    <source>
        <dbReference type="EMBL" id="THH15503.1"/>
    </source>
</evidence>
<protein>
    <recommendedName>
        <fullName evidence="4">Mediator of RNA polymerase II transcription subunit 20</fullName>
    </recommendedName>
    <alternativeName>
        <fullName evidence="4">Mediator complex subunit 20</fullName>
    </alternativeName>
</protein>
<evidence type="ECO:0000256" key="3">
    <source>
        <dbReference type="ARBA" id="ARBA00023242"/>
    </source>
</evidence>